<gene>
    <name evidence="3" type="ORF">KSZ_68580</name>
</gene>
<dbReference type="SUPFAM" id="SSF101898">
    <property type="entry name" value="NHL repeat"/>
    <property type="match status" value="1"/>
</dbReference>
<organism evidence="3 4">
    <name type="scientific">Dictyobacter formicarum</name>
    <dbReference type="NCBI Taxonomy" id="2778368"/>
    <lineage>
        <taxon>Bacteria</taxon>
        <taxon>Bacillati</taxon>
        <taxon>Chloroflexota</taxon>
        <taxon>Ktedonobacteria</taxon>
        <taxon>Ktedonobacterales</taxon>
        <taxon>Dictyobacteraceae</taxon>
        <taxon>Dictyobacter</taxon>
    </lineage>
</organism>
<name>A0ABQ3VSJ7_9CHLR</name>
<comment type="caution">
    <text evidence="3">The sequence shown here is derived from an EMBL/GenBank/DDBJ whole genome shotgun (WGS) entry which is preliminary data.</text>
</comment>
<evidence type="ECO:0000313" key="3">
    <source>
        <dbReference type="EMBL" id="GHO88852.1"/>
    </source>
</evidence>
<reference evidence="3 4" key="1">
    <citation type="journal article" date="2021" name="Int. J. Syst. Evol. Microbiol.">
        <title>Reticulibacter mediterranei gen. nov., sp. nov., within the new family Reticulibacteraceae fam. nov., and Ktedonospora formicarum gen. nov., sp. nov., Ktedonobacter robiniae sp. nov., Dictyobacter formicarum sp. nov. and Dictyobacter arantiisoli sp. nov., belonging to the class Ktedonobacteria.</title>
        <authorList>
            <person name="Yabe S."/>
            <person name="Zheng Y."/>
            <person name="Wang C.M."/>
            <person name="Sakai Y."/>
            <person name="Abe K."/>
            <person name="Yokota A."/>
            <person name="Donadio S."/>
            <person name="Cavaletti L."/>
            <person name="Monciardini P."/>
        </authorList>
    </citation>
    <scope>NUCLEOTIDE SEQUENCE [LARGE SCALE GENOMIC DNA]</scope>
    <source>
        <strain evidence="3 4">SOSP1-9</strain>
    </source>
</reference>
<feature type="region of interest" description="Disordered" evidence="1">
    <location>
        <begin position="95"/>
        <end position="123"/>
    </location>
</feature>
<dbReference type="Proteomes" id="UP000635565">
    <property type="component" value="Unassembled WGS sequence"/>
</dbReference>
<feature type="compositionally biased region" description="Low complexity" evidence="1">
    <location>
        <begin position="95"/>
        <end position="112"/>
    </location>
</feature>
<dbReference type="Gene3D" id="3.20.20.80">
    <property type="entry name" value="Glycosidases"/>
    <property type="match status" value="1"/>
</dbReference>
<dbReference type="InterPro" id="IPR015020">
    <property type="entry name" value="Rv2525c-like_Glyco_Hydro-like"/>
</dbReference>
<dbReference type="InterPro" id="IPR017853">
    <property type="entry name" value="GH"/>
</dbReference>
<keyword evidence="4" id="KW-1185">Reference proteome</keyword>
<dbReference type="EMBL" id="BNJJ01000028">
    <property type="protein sequence ID" value="GHO88852.1"/>
    <property type="molecule type" value="Genomic_DNA"/>
</dbReference>
<evidence type="ECO:0000256" key="1">
    <source>
        <dbReference type="SAM" id="MobiDB-lite"/>
    </source>
</evidence>
<sequence length="654" mass="70413">MYLGQQGPDALCPAHAIGKGEALQIEPLATANPATISSATLATTVADVPAKVNPSTRLNHTFIVVLANAGVVIHVSYKQAPNQARQILGTLQVSAQSSSTPVPSTSTSTTTTQKGSHVQPHVVNPPNEYSGVYQGQGFDTCAAPSTGAMSAWLSSPYRAIGIYIGGANRACGDGNLSSSWVDTVTSNGWNLMPLYVGLQAPCTSFATIDPNQAAAQGSQAADDAVNLARGFSLPTGTLITFDMENYSRGGSCSQTVMTFLSAWTQELHARNYLSGVYSSVSSGISDLISYAGSIQEPDTIYFARWDGAATTSDSAIPSQDWSHHQRIKQYEGGHNETYNGVTINIDTDQFDATLYNRAGSSTHHMPGFSQFGTDRYQLHTDGSIWLYNGSPSSWQQLDNNPLTVAITADGNGGLYQLHSDGEIWKYVGPPMSGNCFCGWQRLDNNPATTAIAVDGKGQLYQLHNDGTVWLYQGPPMTGWQELDKWSGNVELATDGLGGLYLLHSDGSIYKYQGTPYSWQQLDNNPATIDIGADGKGNLYQLHNDGTLWLYQGTPMTGWQELDNWSGNIAFAADNVGNLYVLHSDGSIWKYQSTPMTNWLEVDNNPAAVAIAADGNGDLYQLHNDGSIWLYQGPPITGWQNIDNYWQTTALSGAY</sequence>
<accession>A0ABQ3VSJ7</accession>
<protein>
    <recommendedName>
        <fullName evidence="2">Rv2525c-like glycoside hydrolase-like domain-containing protein</fullName>
    </recommendedName>
</protein>
<evidence type="ECO:0000313" key="4">
    <source>
        <dbReference type="Proteomes" id="UP000635565"/>
    </source>
</evidence>
<dbReference type="SUPFAM" id="SSF51445">
    <property type="entry name" value="(Trans)glycosidases"/>
    <property type="match status" value="1"/>
</dbReference>
<feature type="domain" description="Rv2525c-like glycoside hydrolase-like" evidence="2">
    <location>
        <begin position="150"/>
        <end position="349"/>
    </location>
</feature>
<dbReference type="Pfam" id="PF08924">
    <property type="entry name" value="Rv2525c_GlyHyd-like"/>
    <property type="match status" value="1"/>
</dbReference>
<proteinExistence type="predicted"/>
<evidence type="ECO:0000259" key="2">
    <source>
        <dbReference type="Pfam" id="PF08924"/>
    </source>
</evidence>